<evidence type="ECO:0000313" key="3">
    <source>
        <dbReference type="EMBL" id="KAE9410521.1"/>
    </source>
</evidence>
<feature type="region of interest" description="Disordered" evidence="1">
    <location>
        <begin position="1"/>
        <end position="69"/>
    </location>
</feature>
<proteinExistence type="predicted"/>
<dbReference type="GO" id="GO:0003677">
    <property type="term" value="F:DNA binding"/>
    <property type="evidence" value="ECO:0007669"/>
    <property type="project" value="TreeGrafter"/>
</dbReference>
<evidence type="ECO:0000259" key="2">
    <source>
        <dbReference type="PROSITE" id="PS50888"/>
    </source>
</evidence>
<dbReference type="GO" id="GO:0046983">
    <property type="term" value="F:protein dimerization activity"/>
    <property type="evidence" value="ECO:0007669"/>
    <property type="project" value="InterPro"/>
</dbReference>
<reference evidence="3" key="1">
    <citation type="journal article" date="2019" name="Environ. Microbiol.">
        <title>Fungal ecological strategies reflected in gene transcription - a case study of two litter decomposers.</title>
        <authorList>
            <person name="Barbi F."/>
            <person name="Kohler A."/>
            <person name="Barry K."/>
            <person name="Baskaran P."/>
            <person name="Daum C."/>
            <person name="Fauchery L."/>
            <person name="Ihrmark K."/>
            <person name="Kuo A."/>
            <person name="LaButti K."/>
            <person name="Lipzen A."/>
            <person name="Morin E."/>
            <person name="Grigoriev I.V."/>
            <person name="Henrissat B."/>
            <person name="Lindahl B."/>
            <person name="Martin F."/>
        </authorList>
    </citation>
    <scope>NUCLEOTIDE SEQUENCE</scope>
    <source>
        <strain evidence="3">JB14</strain>
    </source>
</reference>
<feature type="region of interest" description="Disordered" evidence="1">
    <location>
        <begin position="446"/>
        <end position="486"/>
    </location>
</feature>
<dbReference type="Pfam" id="PF00010">
    <property type="entry name" value="HLH"/>
    <property type="match status" value="1"/>
</dbReference>
<dbReference type="InterPro" id="IPR036638">
    <property type="entry name" value="HLH_DNA-bd_sf"/>
</dbReference>
<feature type="region of interest" description="Disordered" evidence="1">
    <location>
        <begin position="899"/>
        <end position="933"/>
    </location>
</feature>
<dbReference type="SUPFAM" id="SSF47459">
    <property type="entry name" value="HLH, helix-loop-helix DNA-binding domain"/>
    <property type="match status" value="1"/>
</dbReference>
<gene>
    <name evidence="3" type="ORF">BT96DRAFT_969537</name>
</gene>
<feature type="compositionally biased region" description="Polar residues" evidence="1">
    <location>
        <begin position="1323"/>
        <end position="1333"/>
    </location>
</feature>
<dbReference type="OrthoDB" id="9996895at2759"/>
<evidence type="ECO:0000256" key="1">
    <source>
        <dbReference type="SAM" id="MobiDB-lite"/>
    </source>
</evidence>
<dbReference type="InterPro" id="IPR011598">
    <property type="entry name" value="bHLH_dom"/>
</dbReference>
<keyword evidence="4" id="KW-1185">Reference proteome</keyword>
<feature type="compositionally biased region" description="Polar residues" evidence="1">
    <location>
        <begin position="1025"/>
        <end position="1035"/>
    </location>
</feature>
<dbReference type="Proteomes" id="UP000799118">
    <property type="component" value="Unassembled WGS sequence"/>
</dbReference>
<dbReference type="InterPro" id="IPR040106">
    <property type="entry name" value="Esc1_bHLHzip"/>
</dbReference>
<feature type="region of interest" description="Disordered" evidence="1">
    <location>
        <begin position="947"/>
        <end position="985"/>
    </location>
</feature>
<feature type="region of interest" description="Disordered" evidence="1">
    <location>
        <begin position="851"/>
        <end position="884"/>
    </location>
</feature>
<dbReference type="Gene3D" id="4.10.280.10">
    <property type="entry name" value="Helix-loop-helix DNA-binding domain"/>
    <property type="match status" value="1"/>
</dbReference>
<dbReference type="PANTHER" id="PTHR23389:SF21">
    <property type="entry name" value="ATPASE FAMILY AAA DOMAIN-CONTAINING PROTEIN 5"/>
    <property type="match status" value="1"/>
</dbReference>
<feature type="compositionally biased region" description="Low complexity" evidence="1">
    <location>
        <begin position="1154"/>
        <end position="1164"/>
    </location>
</feature>
<feature type="compositionally biased region" description="Low complexity" evidence="1">
    <location>
        <begin position="924"/>
        <end position="933"/>
    </location>
</feature>
<feature type="compositionally biased region" description="Basic and acidic residues" evidence="1">
    <location>
        <begin position="446"/>
        <end position="456"/>
    </location>
</feature>
<accession>A0A6A4IIS6</accession>
<dbReference type="EMBL" id="ML769385">
    <property type="protein sequence ID" value="KAE9410521.1"/>
    <property type="molecule type" value="Genomic_DNA"/>
</dbReference>
<dbReference type="PROSITE" id="PS50888">
    <property type="entry name" value="BHLH"/>
    <property type="match status" value="1"/>
</dbReference>
<dbReference type="SMART" id="SM00353">
    <property type="entry name" value="HLH"/>
    <property type="match status" value="1"/>
</dbReference>
<protein>
    <recommendedName>
        <fullName evidence="2">BHLH domain-containing protein</fullName>
    </recommendedName>
</protein>
<feature type="region of interest" description="Disordered" evidence="1">
    <location>
        <begin position="192"/>
        <end position="212"/>
    </location>
</feature>
<evidence type="ECO:0000313" key="4">
    <source>
        <dbReference type="Proteomes" id="UP000799118"/>
    </source>
</evidence>
<feature type="domain" description="BHLH" evidence="2">
    <location>
        <begin position="1180"/>
        <end position="1231"/>
    </location>
</feature>
<sequence length="1333" mass="146660">MTDKNRSDNASESVSLGSTKSKQKLKQKTLFDLFPKKQKPSVASSANATPNDVQQERPEPQVASESQLALDYASPELSVPALPIQQPAFIQTTPTQGINTNQPRFPSPEIQILESISSATGVKDNPIVVDSSPVRPSLRPPPKSVYSIFAPRTRKEPSISPVTPTTLRASNREAPFPDRASQHVRGQQTTFSVPPIALPPRRHTSCASNSSALPSDTIPLPIEVDSTSDSTDVLRVETSSSRSIRTAHLSTIPAEHLQSHPVIAHLVQTATTENETVNDISHRLWTDKWQPSRAGHILGNEKQATFLRDWLSALEVNFTASAPEDSIPTPSQGSGRPGKAKSNEKRGTKRPNVVRAVDKKSSRKRQRIDSDEDDDSWINRLTNTILLSGPHSSGKTAAVYACAEELGWEVFEVYPGVGKRSGANLDHLVGEVGKNHLVRKTTRLRDSGTNMKRDGSLKSAFSRGKEKTNKGNQAGMHDDNRENSSSVTGFGFIGEVNGLGAEKEDHEATPRQSLILLEEVDVLFKEDVGFWGALISLIRDCKRPVILTCNDTSFVPLTDLPLQDVLNFQLCSTTVATSFLQALCCAEGYLLDRNALSRFYDNPASLEIDLYNPDLRRAIHNLQLWCPANEKGTAAAICYQGDEQIEDALPWDWHSKSSDASTTYSIGGIEAYHAELVSFADCYLLRKAVHTPKEMGLEETTFNGMDDVLGYRALRATFPHRQFGYHDQDERIVSTAIELSRARHDEPPSSSPLETTRALLQARVQYDAAVQEIRNNVVGRSQIIRTPVFDLCYLPWIREMVAAEDRQEEDIRRRDEGVVGRRTRNSQKFNRMLELSAKCCNLLSPIKKRGPLVTMEHEGDRASGSKSAVHSPSMKPTSKSPILPLAPLSYLQNQRRGSITDPSLHAAPSNQRPIPNSQFFRQASDSSAGPSSSYVFGDATASLSENPGLRKILRSPSTDTENAERFEARRPSTAGSEHAITGTKRKMSMDRGILGETSAQLAGPGVSGNEVEMEAPPPKRRGSAIDTSRIAQLSLNERRNSSPNPHWAWGMSSSPQPPGRPAEIGGTSSSFGAWPAPTLPSESNNMQHQVDPNPNPTSSMHMMPPINFNPDRRMSVPAVLSASPPTRVLRSRSRPPSRQSRESAPPPTQEEISADPSTASSSSTKLNKEPGATPYSRSPELRVSHKLAERKRRKEMKELFDELRDQLPADRGMKASKWEILSKAIDFVNQLKQNHQDMAREIDMLRHELDAVRQNAGLPPFVGGPPHVVYGQPPMTAPYPLPSGIMPTQHPIPQHPHQHPQPSPQPPLSRPASSQNMYPPNAPQNQNGTMAPT</sequence>
<dbReference type="GO" id="GO:0005634">
    <property type="term" value="C:nucleus"/>
    <property type="evidence" value="ECO:0007669"/>
    <property type="project" value="TreeGrafter"/>
</dbReference>
<organism evidence="3 4">
    <name type="scientific">Gymnopus androsaceus JB14</name>
    <dbReference type="NCBI Taxonomy" id="1447944"/>
    <lineage>
        <taxon>Eukaryota</taxon>
        <taxon>Fungi</taxon>
        <taxon>Dikarya</taxon>
        <taxon>Basidiomycota</taxon>
        <taxon>Agaricomycotina</taxon>
        <taxon>Agaricomycetes</taxon>
        <taxon>Agaricomycetidae</taxon>
        <taxon>Agaricales</taxon>
        <taxon>Marasmiineae</taxon>
        <taxon>Omphalotaceae</taxon>
        <taxon>Gymnopus</taxon>
    </lineage>
</organism>
<dbReference type="CDD" id="cd19690">
    <property type="entry name" value="bHLHzip_spESC1_like"/>
    <property type="match status" value="1"/>
</dbReference>
<feature type="non-terminal residue" evidence="3">
    <location>
        <position position="1"/>
    </location>
</feature>
<feature type="compositionally biased region" description="Polar residues" evidence="1">
    <location>
        <begin position="41"/>
        <end position="53"/>
    </location>
</feature>
<feature type="compositionally biased region" description="Polar residues" evidence="1">
    <location>
        <begin position="864"/>
        <end position="880"/>
    </location>
</feature>
<dbReference type="PANTHER" id="PTHR23389">
    <property type="entry name" value="CHROMOSOME TRANSMISSION FIDELITY FACTOR 18"/>
    <property type="match status" value="1"/>
</dbReference>
<name>A0A6A4IIS6_9AGAR</name>
<dbReference type="Gene3D" id="3.40.50.300">
    <property type="entry name" value="P-loop containing nucleotide triphosphate hydrolases"/>
    <property type="match status" value="1"/>
</dbReference>
<dbReference type="InterPro" id="IPR027417">
    <property type="entry name" value="P-loop_NTPase"/>
</dbReference>
<feature type="region of interest" description="Disordered" evidence="1">
    <location>
        <begin position="322"/>
        <end position="372"/>
    </location>
</feature>
<feature type="region of interest" description="Disordered" evidence="1">
    <location>
        <begin position="999"/>
        <end position="1188"/>
    </location>
</feature>
<feature type="compositionally biased region" description="Polar residues" evidence="1">
    <location>
        <begin position="908"/>
        <end position="923"/>
    </location>
</feature>
<feature type="region of interest" description="Disordered" evidence="1">
    <location>
        <begin position="1279"/>
        <end position="1333"/>
    </location>
</feature>
<dbReference type="SUPFAM" id="SSF52540">
    <property type="entry name" value="P-loop containing nucleoside triphosphate hydrolases"/>
    <property type="match status" value="1"/>
</dbReference>
<feature type="compositionally biased region" description="Pro residues" evidence="1">
    <location>
        <begin position="1299"/>
        <end position="1309"/>
    </location>
</feature>
<feature type="compositionally biased region" description="Polar residues" evidence="1">
    <location>
        <begin position="1080"/>
        <end position="1100"/>
    </location>
</feature>